<dbReference type="STRING" id="6183.A0A5K4F8I0"/>
<keyword evidence="5" id="KW-0966">Cell projection</keyword>
<dbReference type="AlphaFoldDB" id="A0A5K4F8I0"/>
<keyword evidence="4" id="KW-0206">Cytoskeleton</keyword>
<dbReference type="WBParaSite" id="Smp_327570.1">
    <property type="protein sequence ID" value="Smp_327570.1"/>
    <property type="gene ID" value="Smp_327570"/>
</dbReference>
<dbReference type="PANTHER" id="PTHR20899">
    <property type="entry name" value="PIERCE HOMOLOG"/>
    <property type="match status" value="1"/>
</dbReference>
<proteinExistence type="inferred from homology"/>
<reference evidence="7" key="1">
    <citation type="journal article" date="2012" name="PLoS Negl. Trop. Dis.">
        <title>A systematically improved high quality genome and transcriptome of the human blood fluke Schistosoma mansoni.</title>
        <authorList>
            <person name="Protasio A.V."/>
            <person name="Tsai I.J."/>
            <person name="Babbage A."/>
            <person name="Nichol S."/>
            <person name="Hunt M."/>
            <person name="Aslett M.A."/>
            <person name="De Silva N."/>
            <person name="Velarde G.S."/>
            <person name="Anderson T.J."/>
            <person name="Clark R.C."/>
            <person name="Davidson C."/>
            <person name="Dillon G.P."/>
            <person name="Holroyd N.E."/>
            <person name="LoVerde P.T."/>
            <person name="Lloyd C."/>
            <person name="McQuillan J."/>
            <person name="Oliveira G."/>
            <person name="Otto T.D."/>
            <person name="Parker-Manuel S.J."/>
            <person name="Quail M.A."/>
            <person name="Wilson R.A."/>
            <person name="Zerlotini A."/>
            <person name="Dunne D.W."/>
            <person name="Berriman M."/>
        </authorList>
    </citation>
    <scope>NUCLEOTIDE SEQUENCE [LARGE SCALE GENOMIC DNA]</scope>
    <source>
        <strain evidence="7">Puerto Rican</strain>
    </source>
</reference>
<comment type="similarity">
    <text evidence="6">Belongs to the PIERCE1 family.</text>
</comment>
<evidence type="ECO:0000256" key="1">
    <source>
        <dbReference type="ARBA" id="ARBA00004138"/>
    </source>
</evidence>
<evidence type="ECO:0000256" key="5">
    <source>
        <dbReference type="ARBA" id="ARBA00023273"/>
    </source>
</evidence>
<dbReference type="Proteomes" id="UP000008854">
    <property type="component" value="Unassembled WGS sequence"/>
</dbReference>
<dbReference type="GO" id="GO:0035082">
    <property type="term" value="P:axoneme assembly"/>
    <property type="evidence" value="ECO:0007669"/>
    <property type="project" value="InterPro"/>
</dbReference>
<dbReference type="InParanoid" id="A0A5K4F8I0"/>
<protein>
    <submittedName>
        <fullName evidence="8">Ovule protein</fullName>
    </submittedName>
</protein>
<dbReference type="GO" id="GO:0005879">
    <property type="term" value="C:axonemal microtubule"/>
    <property type="evidence" value="ECO:0007669"/>
    <property type="project" value="InterPro"/>
</dbReference>
<comment type="subcellular location">
    <subcellularLocation>
        <location evidence="1">Cell projection</location>
        <location evidence="1">Cilium</location>
    </subcellularLocation>
    <subcellularLocation>
        <location evidence="2">Cytoplasm</location>
        <location evidence="2">Cytoskeleton</location>
    </subcellularLocation>
</comment>
<evidence type="ECO:0000256" key="4">
    <source>
        <dbReference type="ARBA" id="ARBA00023212"/>
    </source>
</evidence>
<reference evidence="8" key="2">
    <citation type="submission" date="2019-11" db="UniProtKB">
        <authorList>
            <consortium name="WormBaseParasite"/>
        </authorList>
    </citation>
    <scope>IDENTIFICATION</scope>
    <source>
        <strain evidence="8">Puerto Rican</strain>
    </source>
</reference>
<keyword evidence="7" id="KW-1185">Reference proteome</keyword>
<evidence type="ECO:0000313" key="7">
    <source>
        <dbReference type="Proteomes" id="UP000008854"/>
    </source>
</evidence>
<evidence type="ECO:0000256" key="3">
    <source>
        <dbReference type="ARBA" id="ARBA00022490"/>
    </source>
</evidence>
<sequence>MLHLEKEIDEATFQKFLLFKTTSSDYGKFAPNVHTMPNVYFPLKGDFSQHLGKCGMYRNHSLNTSMKK</sequence>
<evidence type="ECO:0000256" key="6">
    <source>
        <dbReference type="ARBA" id="ARBA00038014"/>
    </source>
</evidence>
<dbReference type="Pfam" id="PF14892">
    <property type="entry name" value="PIRC1_2"/>
    <property type="match status" value="1"/>
</dbReference>
<keyword evidence="3" id="KW-0963">Cytoplasm</keyword>
<dbReference type="InterPro" id="IPR026507">
    <property type="entry name" value="PIRC1/2"/>
</dbReference>
<dbReference type="PANTHER" id="PTHR20899:SF1">
    <property type="entry name" value="PIERCER OF MICROTUBULE WALL 1 PROTEIN"/>
    <property type="match status" value="1"/>
</dbReference>
<organism evidence="7 8">
    <name type="scientific">Schistosoma mansoni</name>
    <name type="common">Blood fluke</name>
    <dbReference type="NCBI Taxonomy" id="6183"/>
    <lineage>
        <taxon>Eukaryota</taxon>
        <taxon>Metazoa</taxon>
        <taxon>Spiralia</taxon>
        <taxon>Lophotrochozoa</taxon>
        <taxon>Platyhelminthes</taxon>
        <taxon>Trematoda</taxon>
        <taxon>Digenea</taxon>
        <taxon>Strigeidida</taxon>
        <taxon>Schistosomatoidea</taxon>
        <taxon>Schistosomatidae</taxon>
        <taxon>Schistosoma</taxon>
    </lineage>
</organism>
<name>A0A5K4F8I0_SCHMA</name>
<accession>A0A5K4F8I0</accession>
<evidence type="ECO:0000313" key="8">
    <source>
        <dbReference type="WBParaSite" id="Smp_327570.1"/>
    </source>
</evidence>
<evidence type="ECO:0000256" key="2">
    <source>
        <dbReference type="ARBA" id="ARBA00004245"/>
    </source>
</evidence>